<gene>
    <name evidence="1" type="ORF">BSQ44_25725</name>
</gene>
<dbReference type="EMBL" id="CP018172">
    <property type="protein sequence ID" value="APH74898.1"/>
    <property type="molecule type" value="Genomic_DNA"/>
</dbReference>
<protein>
    <submittedName>
        <fullName evidence="1">Uncharacterized protein</fullName>
    </submittedName>
</protein>
<evidence type="ECO:0000313" key="2">
    <source>
        <dbReference type="Proteomes" id="UP000182840"/>
    </source>
</evidence>
<evidence type="ECO:0000313" key="1">
    <source>
        <dbReference type="EMBL" id="APH74898.1"/>
    </source>
</evidence>
<dbReference type="AlphaFoldDB" id="A0A1L3SZS2"/>
<dbReference type="RefSeq" id="WP_072608354.1">
    <property type="nucleotide sequence ID" value="NZ_CP018172.1"/>
</dbReference>
<geneLocation type="plasmid" evidence="1">
    <name>unnamed1</name>
</geneLocation>
<dbReference type="OrthoDB" id="8100807at2"/>
<keyword evidence="2" id="KW-1185">Reference proteome</keyword>
<organism evidence="1 2">
    <name type="scientific">Aquibium oceanicum</name>
    <dbReference type="NCBI Taxonomy" id="1670800"/>
    <lineage>
        <taxon>Bacteria</taxon>
        <taxon>Pseudomonadati</taxon>
        <taxon>Pseudomonadota</taxon>
        <taxon>Alphaproteobacteria</taxon>
        <taxon>Hyphomicrobiales</taxon>
        <taxon>Phyllobacteriaceae</taxon>
        <taxon>Aquibium</taxon>
    </lineage>
</organism>
<name>A0A1L3SZS2_9HYPH</name>
<sequence>MRNVPGITVFEPAEIDDLQSCFDTILERRGVARSSEVADAIARALVLAYQRGVADRNELIRLADLAIDEQ</sequence>
<accession>A0A1L3SZS2</accession>
<dbReference type="KEGG" id="meso:BSQ44_25725"/>
<dbReference type="Proteomes" id="UP000182840">
    <property type="component" value="Plasmid unnamed1"/>
</dbReference>
<reference evidence="1 2" key="1">
    <citation type="submission" date="2016-11" db="EMBL/GenBank/DDBJ databases">
        <title>Mesorhizobium oceanicum sp. nov., isolated from deep seawater in South China Sea.</title>
        <authorList>
            <person name="Fu G.-Y."/>
        </authorList>
    </citation>
    <scope>NUCLEOTIDE SEQUENCE [LARGE SCALE GENOMIC DNA]</scope>
    <source>
        <strain evidence="1 2">B7</strain>
        <plasmid evidence="2">Plasmid unnamed1</plasmid>
    </source>
</reference>
<keyword evidence="1" id="KW-0614">Plasmid</keyword>
<proteinExistence type="predicted"/>